<feature type="domain" description="MacB-like periplasmic core" evidence="9">
    <location>
        <begin position="25"/>
        <end position="240"/>
    </location>
</feature>
<dbReference type="NCBIfam" id="TIGR02212">
    <property type="entry name" value="lolCE"/>
    <property type="match status" value="1"/>
</dbReference>
<dbReference type="InterPro" id="IPR011925">
    <property type="entry name" value="LolCE_TM"/>
</dbReference>
<proteinExistence type="inferred from homology"/>
<dbReference type="InterPro" id="IPR051447">
    <property type="entry name" value="Lipoprotein-release_system"/>
</dbReference>
<dbReference type="AlphaFoldDB" id="A0A1L6TCC3"/>
<evidence type="ECO:0000313" key="10">
    <source>
        <dbReference type="EMBL" id="ALB23018.1"/>
    </source>
</evidence>
<dbReference type="RefSeq" id="WP_017375864.1">
    <property type="nucleotide sequence ID" value="NZ_CP012508.1"/>
</dbReference>
<feature type="domain" description="ABC3 transporter permease C-terminal" evidence="8">
    <location>
        <begin position="271"/>
        <end position="405"/>
    </location>
</feature>
<name>A0A1L6TCC3_PISSA</name>
<dbReference type="GO" id="GO:0042953">
    <property type="term" value="P:lipoprotein transport"/>
    <property type="evidence" value="ECO:0007669"/>
    <property type="project" value="InterPro"/>
</dbReference>
<accession>A0A1L6TCC3</accession>
<keyword evidence="4" id="KW-1003">Cell membrane</keyword>
<organism evidence="10 11">
    <name type="scientific">Piscirickettsia salmonis</name>
    <dbReference type="NCBI Taxonomy" id="1238"/>
    <lineage>
        <taxon>Bacteria</taxon>
        <taxon>Pseudomonadati</taxon>
        <taxon>Pseudomonadota</taxon>
        <taxon>Gammaproteobacteria</taxon>
        <taxon>Thiotrichales</taxon>
        <taxon>Piscirickettsiaceae</taxon>
        <taxon>Piscirickettsia</taxon>
    </lineage>
</organism>
<evidence type="ECO:0000256" key="6">
    <source>
        <dbReference type="ARBA" id="ARBA00022989"/>
    </source>
</evidence>
<evidence type="ECO:0000256" key="5">
    <source>
        <dbReference type="ARBA" id="ARBA00022692"/>
    </source>
</evidence>
<evidence type="ECO:0000259" key="8">
    <source>
        <dbReference type="Pfam" id="PF02687"/>
    </source>
</evidence>
<dbReference type="Pfam" id="PF12704">
    <property type="entry name" value="MacB_PCD"/>
    <property type="match status" value="1"/>
</dbReference>
<dbReference type="Proteomes" id="UP000029558">
    <property type="component" value="Chromosome"/>
</dbReference>
<gene>
    <name evidence="10" type="primary">lolC</name>
    <name evidence="10" type="ORF">KU39_1838</name>
</gene>
<dbReference type="OrthoDB" id="9808461at2"/>
<dbReference type="InterPro" id="IPR003838">
    <property type="entry name" value="ABC3_permease_C"/>
</dbReference>
<keyword evidence="5 10" id="KW-0812">Transmembrane</keyword>
<evidence type="ECO:0000313" key="11">
    <source>
        <dbReference type="Proteomes" id="UP000029558"/>
    </source>
</evidence>
<dbReference type="Pfam" id="PF02687">
    <property type="entry name" value="FtsX"/>
    <property type="match status" value="1"/>
</dbReference>
<sequence length="412" mass="44857">MQLPIRLGLRYTRAKRKNHFISFISLVSTIGIALGVAVLITVLSVMNGFDEQIKTRILSMVPHVTVSSYGEGISDWLLWRQRLIKLKHVKGVAPVVNGQGMLSANGSNGFAIIQGIDPELEKTVLPLASKMVAGRLSGLKAGHYGIVLGQNMAANLGVDLGSKLLVVVPSASLSPVGFLPRLKQVTVVGIFHVGYQFDSSYALMNINDAARVFNMPGKVSGLQLRLDNLYLAPQVVSALTKSLPLSMTAMDWTAQNPNLFQALKMEKTMMFFILLLIIAVAVFNMLSTLVMLVTDKQGDIAILRTMGMSSAGIINTFIVQGMITGGMGIILGVIGGVALAFNVTEIVNFIQNLFHVQFLSSSVYYIDFVPSKVEWTDVVHITLAALLMSFIATLYPAWRASRIQPAEVLRYE</sequence>
<dbReference type="InterPro" id="IPR025857">
    <property type="entry name" value="MacB_PCD"/>
</dbReference>
<dbReference type="PANTHER" id="PTHR30489">
    <property type="entry name" value="LIPOPROTEIN-RELEASING SYSTEM TRANSMEMBRANE PROTEIN LOLE"/>
    <property type="match status" value="1"/>
</dbReference>
<dbReference type="EMBL" id="CP012508">
    <property type="protein sequence ID" value="ALB23018.1"/>
    <property type="molecule type" value="Genomic_DNA"/>
</dbReference>
<evidence type="ECO:0000256" key="2">
    <source>
        <dbReference type="ARBA" id="ARBA00005236"/>
    </source>
</evidence>
<reference evidence="10 11" key="1">
    <citation type="journal article" date="2014" name="Genome Announc.">
        <title>Comparative Genome Analysis of Two Isolates of the Fish Pathogen Piscirickettsia salmonis from Different Hosts Reveals Major Differences in Virulence-Associated Secretion Systems.</title>
        <authorList>
            <person name="Bohle H."/>
            <person name="Henriquez P."/>
            <person name="Grothusen H."/>
            <person name="Navas E."/>
            <person name="Sandoval A."/>
            <person name="Bustamante F."/>
            <person name="Bustos P."/>
            <person name="Mancilla M."/>
        </authorList>
    </citation>
    <scope>NUCLEOTIDE SEQUENCE [LARGE SCALE GENOMIC DNA]</scope>
    <source>
        <strain evidence="11">B1-32597</strain>
    </source>
</reference>
<keyword evidence="6" id="KW-1133">Transmembrane helix</keyword>
<evidence type="ECO:0000256" key="3">
    <source>
        <dbReference type="ARBA" id="ARBA00022448"/>
    </source>
</evidence>
<keyword evidence="7" id="KW-0472">Membrane</keyword>
<comment type="similarity">
    <text evidence="2">Belongs to the ABC-4 integral membrane protein family. LolC/E subfamily.</text>
</comment>
<comment type="subcellular location">
    <subcellularLocation>
        <location evidence="1">Cell membrane</location>
        <topology evidence="1">Multi-pass membrane protein</topology>
    </subcellularLocation>
</comment>
<protein>
    <submittedName>
        <fullName evidence="10">Liporeleasing system, transmembrane protein, LolC</fullName>
    </submittedName>
</protein>
<dbReference type="GO" id="GO:0098797">
    <property type="term" value="C:plasma membrane protein complex"/>
    <property type="evidence" value="ECO:0007669"/>
    <property type="project" value="TreeGrafter"/>
</dbReference>
<evidence type="ECO:0000259" key="9">
    <source>
        <dbReference type="Pfam" id="PF12704"/>
    </source>
</evidence>
<keyword evidence="3" id="KW-0813">Transport</keyword>
<evidence type="ECO:0000256" key="1">
    <source>
        <dbReference type="ARBA" id="ARBA00004651"/>
    </source>
</evidence>
<dbReference type="GO" id="GO:0044874">
    <property type="term" value="P:lipoprotein localization to outer membrane"/>
    <property type="evidence" value="ECO:0007669"/>
    <property type="project" value="TreeGrafter"/>
</dbReference>
<evidence type="ECO:0000256" key="7">
    <source>
        <dbReference type="ARBA" id="ARBA00023136"/>
    </source>
</evidence>
<dbReference type="PANTHER" id="PTHR30489:SF0">
    <property type="entry name" value="LIPOPROTEIN-RELEASING SYSTEM TRANSMEMBRANE PROTEIN LOLE"/>
    <property type="match status" value="1"/>
</dbReference>
<evidence type="ECO:0000256" key="4">
    <source>
        <dbReference type="ARBA" id="ARBA00022475"/>
    </source>
</evidence>